<protein>
    <submittedName>
        <fullName evidence="1">Uncharacterized protein</fullName>
    </submittedName>
</protein>
<dbReference type="EMBL" id="AOSK01000046">
    <property type="protein sequence ID" value="EYD76381.1"/>
    <property type="molecule type" value="Genomic_DNA"/>
</dbReference>
<sequence>MLAASRGNWNFGAGYTVYGDGVSASLSLTRTLPWTFGVEGLSMSAGPALGFGGGDLSEVELGLNVGIQRYIAFDWGAVFLQASAGTNRKNYFTQAQLTLADPGLTFAISRGASLDYEETSLSVSKQLGDGPVSIRAGYRFNADEVFVGFSVNTF</sequence>
<evidence type="ECO:0000313" key="2">
    <source>
        <dbReference type="Proteomes" id="UP000019666"/>
    </source>
</evidence>
<keyword evidence="2" id="KW-1185">Reference proteome</keyword>
<gene>
    <name evidence="1" type="ORF">Rumeso_02045</name>
</gene>
<comment type="caution">
    <text evidence="1">The sequence shown here is derived from an EMBL/GenBank/DDBJ whole genome shotgun (WGS) entry which is preliminary data.</text>
</comment>
<reference evidence="1 2" key="1">
    <citation type="submission" date="2013-02" db="EMBL/GenBank/DDBJ databases">
        <authorList>
            <person name="Fiebig A."/>
            <person name="Goeker M."/>
            <person name="Klenk H.-P.P."/>
        </authorList>
    </citation>
    <scope>NUCLEOTIDE SEQUENCE [LARGE SCALE GENOMIC DNA]</scope>
    <source>
        <strain evidence="1 2">DSM 19309</strain>
    </source>
</reference>
<dbReference type="Proteomes" id="UP000019666">
    <property type="component" value="Unassembled WGS sequence"/>
</dbReference>
<accession>A0A017HPS6</accession>
<dbReference type="HOGENOM" id="CLU_124462_0_0_5"/>
<name>A0A017HPS6_9RHOB</name>
<evidence type="ECO:0000313" key="1">
    <source>
        <dbReference type="EMBL" id="EYD76381.1"/>
    </source>
</evidence>
<organism evidence="1 2">
    <name type="scientific">Rubellimicrobium mesophilum DSM 19309</name>
    <dbReference type="NCBI Taxonomy" id="442562"/>
    <lineage>
        <taxon>Bacteria</taxon>
        <taxon>Pseudomonadati</taxon>
        <taxon>Pseudomonadota</taxon>
        <taxon>Alphaproteobacteria</taxon>
        <taxon>Rhodobacterales</taxon>
        <taxon>Roseobacteraceae</taxon>
        <taxon>Rubellimicrobium</taxon>
    </lineage>
</organism>
<proteinExistence type="predicted"/>
<dbReference type="AlphaFoldDB" id="A0A017HPS6"/>